<proteinExistence type="predicted"/>
<evidence type="ECO:0000313" key="1">
    <source>
        <dbReference type="EMBL" id="MBX44908.1"/>
    </source>
</evidence>
<dbReference type="EMBL" id="GGEC01064424">
    <property type="protein sequence ID" value="MBX44908.1"/>
    <property type="molecule type" value="Transcribed_RNA"/>
</dbReference>
<sequence length="77" mass="9005">MKKIKDRRKILYATSKVLDKANFVLSCTKETINYYGCLRPTQQWPKNTCTCYVISRKESLLIKAKHKGKHPCNQKNT</sequence>
<name>A0A2P2NQX8_RHIMU</name>
<protein>
    <submittedName>
        <fullName evidence="1">Uncharacterized protein</fullName>
    </submittedName>
</protein>
<reference evidence="1" key="1">
    <citation type="submission" date="2018-02" db="EMBL/GenBank/DDBJ databases">
        <title>Rhizophora mucronata_Transcriptome.</title>
        <authorList>
            <person name="Meera S.P."/>
            <person name="Sreeshan A."/>
            <person name="Augustine A."/>
        </authorList>
    </citation>
    <scope>NUCLEOTIDE SEQUENCE</scope>
    <source>
        <tissue evidence="1">Leaf</tissue>
    </source>
</reference>
<organism evidence="1">
    <name type="scientific">Rhizophora mucronata</name>
    <name type="common">Asiatic mangrove</name>
    <dbReference type="NCBI Taxonomy" id="61149"/>
    <lineage>
        <taxon>Eukaryota</taxon>
        <taxon>Viridiplantae</taxon>
        <taxon>Streptophyta</taxon>
        <taxon>Embryophyta</taxon>
        <taxon>Tracheophyta</taxon>
        <taxon>Spermatophyta</taxon>
        <taxon>Magnoliopsida</taxon>
        <taxon>eudicotyledons</taxon>
        <taxon>Gunneridae</taxon>
        <taxon>Pentapetalae</taxon>
        <taxon>rosids</taxon>
        <taxon>fabids</taxon>
        <taxon>Malpighiales</taxon>
        <taxon>Rhizophoraceae</taxon>
        <taxon>Rhizophora</taxon>
    </lineage>
</organism>
<dbReference type="AlphaFoldDB" id="A0A2P2NQX8"/>
<accession>A0A2P2NQX8</accession>